<keyword evidence="3" id="KW-1185">Reference proteome</keyword>
<accession>A0A0P0Y9I6</accession>
<protein>
    <submittedName>
        <fullName evidence="2">Os12g0290501 protein</fullName>
    </submittedName>
</protein>
<name>A0A0P0Y9I6_ORYSJ</name>
<feature type="compositionally biased region" description="Low complexity" evidence="1">
    <location>
        <begin position="152"/>
        <end position="166"/>
    </location>
</feature>
<dbReference type="Proteomes" id="UP000059680">
    <property type="component" value="Chromosome 12"/>
</dbReference>
<evidence type="ECO:0000313" key="2">
    <source>
        <dbReference type="EMBL" id="BAT16780.1"/>
    </source>
</evidence>
<proteinExistence type="predicted"/>
<reference evidence="2 3" key="2">
    <citation type="journal article" date="2013" name="Plant Cell Physiol.">
        <title>Rice Annotation Project Database (RAP-DB): an integrative and interactive database for rice genomics.</title>
        <authorList>
            <person name="Sakai H."/>
            <person name="Lee S.S."/>
            <person name="Tanaka T."/>
            <person name="Numa H."/>
            <person name="Kim J."/>
            <person name="Kawahara Y."/>
            <person name="Wakimoto H."/>
            <person name="Yang C.C."/>
            <person name="Iwamoto M."/>
            <person name="Abe T."/>
            <person name="Yamada Y."/>
            <person name="Muto A."/>
            <person name="Inokuchi H."/>
            <person name="Ikemura T."/>
            <person name="Matsumoto T."/>
            <person name="Sasaki T."/>
            <person name="Itoh T."/>
        </authorList>
    </citation>
    <scope>NUCLEOTIDE SEQUENCE [LARGE SCALE GENOMIC DNA]</scope>
    <source>
        <strain evidence="3">cv. Nipponbare</strain>
    </source>
</reference>
<gene>
    <name evidence="2" type="ordered locus">Os12g0290501</name>
    <name evidence="2" type="ORF">OSNPB_120290501</name>
</gene>
<dbReference type="PaxDb" id="39947-A0A0P0Y9I6"/>
<dbReference type="AlphaFoldDB" id="A0A0P0Y9I6"/>
<feature type="region of interest" description="Disordered" evidence="1">
    <location>
        <begin position="128"/>
        <end position="166"/>
    </location>
</feature>
<dbReference type="InParanoid" id="A0A0P0Y9I6"/>
<sequence length="166" mass="17149">MWPGSEAAVPDVAGAEATYSVRRRQGEGRRQHLAVATPFMPSTPAAGEQEALATLAVVPPHRRILRGWVGRRADGRRLRASATCGGDDVAAGGTNERQRRCCGLRLLASAREAGGGRVDLTVAAEIGGDDDIEGPQLLLTPSRCGGNDDSDGGSSAPSPSAPLLRG</sequence>
<organism evidence="2 3">
    <name type="scientific">Oryza sativa subsp. japonica</name>
    <name type="common">Rice</name>
    <dbReference type="NCBI Taxonomy" id="39947"/>
    <lineage>
        <taxon>Eukaryota</taxon>
        <taxon>Viridiplantae</taxon>
        <taxon>Streptophyta</taxon>
        <taxon>Embryophyta</taxon>
        <taxon>Tracheophyta</taxon>
        <taxon>Spermatophyta</taxon>
        <taxon>Magnoliopsida</taxon>
        <taxon>Liliopsida</taxon>
        <taxon>Poales</taxon>
        <taxon>Poaceae</taxon>
        <taxon>BOP clade</taxon>
        <taxon>Oryzoideae</taxon>
        <taxon>Oryzeae</taxon>
        <taxon>Oryzinae</taxon>
        <taxon>Oryza</taxon>
        <taxon>Oryza sativa</taxon>
    </lineage>
</organism>
<dbReference type="EMBL" id="AP014968">
    <property type="protein sequence ID" value="BAT16780.1"/>
    <property type="molecule type" value="Genomic_DNA"/>
</dbReference>
<evidence type="ECO:0000256" key="1">
    <source>
        <dbReference type="SAM" id="MobiDB-lite"/>
    </source>
</evidence>
<reference evidence="3" key="1">
    <citation type="journal article" date="2005" name="Nature">
        <title>The map-based sequence of the rice genome.</title>
        <authorList>
            <consortium name="International rice genome sequencing project (IRGSP)"/>
            <person name="Matsumoto T."/>
            <person name="Wu J."/>
            <person name="Kanamori H."/>
            <person name="Katayose Y."/>
            <person name="Fujisawa M."/>
            <person name="Namiki N."/>
            <person name="Mizuno H."/>
            <person name="Yamamoto K."/>
            <person name="Antonio B.A."/>
            <person name="Baba T."/>
            <person name="Sakata K."/>
            <person name="Nagamura Y."/>
            <person name="Aoki H."/>
            <person name="Arikawa K."/>
            <person name="Arita K."/>
            <person name="Bito T."/>
            <person name="Chiden Y."/>
            <person name="Fujitsuka N."/>
            <person name="Fukunaka R."/>
            <person name="Hamada M."/>
            <person name="Harada C."/>
            <person name="Hayashi A."/>
            <person name="Hijishita S."/>
            <person name="Honda M."/>
            <person name="Hosokawa S."/>
            <person name="Ichikawa Y."/>
            <person name="Idonuma A."/>
            <person name="Iijima M."/>
            <person name="Ikeda M."/>
            <person name="Ikeno M."/>
            <person name="Ito K."/>
            <person name="Ito S."/>
            <person name="Ito T."/>
            <person name="Ito Y."/>
            <person name="Ito Y."/>
            <person name="Iwabuchi A."/>
            <person name="Kamiya K."/>
            <person name="Karasawa W."/>
            <person name="Kurita K."/>
            <person name="Katagiri S."/>
            <person name="Kikuta A."/>
            <person name="Kobayashi H."/>
            <person name="Kobayashi N."/>
            <person name="Machita K."/>
            <person name="Maehara T."/>
            <person name="Masukawa M."/>
            <person name="Mizubayashi T."/>
            <person name="Mukai Y."/>
            <person name="Nagasaki H."/>
            <person name="Nagata Y."/>
            <person name="Naito S."/>
            <person name="Nakashima M."/>
            <person name="Nakama Y."/>
            <person name="Nakamichi Y."/>
            <person name="Nakamura M."/>
            <person name="Meguro A."/>
            <person name="Negishi M."/>
            <person name="Ohta I."/>
            <person name="Ohta T."/>
            <person name="Okamoto M."/>
            <person name="Ono N."/>
            <person name="Saji S."/>
            <person name="Sakaguchi M."/>
            <person name="Sakai K."/>
            <person name="Shibata M."/>
            <person name="Shimokawa T."/>
            <person name="Song J."/>
            <person name="Takazaki Y."/>
            <person name="Terasawa K."/>
            <person name="Tsugane M."/>
            <person name="Tsuji K."/>
            <person name="Ueda S."/>
            <person name="Waki K."/>
            <person name="Yamagata H."/>
            <person name="Yamamoto M."/>
            <person name="Yamamoto S."/>
            <person name="Yamane H."/>
            <person name="Yoshiki S."/>
            <person name="Yoshihara R."/>
            <person name="Yukawa K."/>
            <person name="Zhong H."/>
            <person name="Yano M."/>
            <person name="Yuan Q."/>
            <person name="Ouyang S."/>
            <person name="Liu J."/>
            <person name="Jones K.M."/>
            <person name="Gansberger K."/>
            <person name="Moffat K."/>
            <person name="Hill J."/>
            <person name="Bera J."/>
            <person name="Fadrosh D."/>
            <person name="Jin S."/>
            <person name="Johri S."/>
            <person name="Kim M."/>
            <person name="Overton L."/>
            <person name="Reardon M."/>
            <person name="Tsitrin T."/>
            <person name="Vuong H."/>
            <person name="Weaver B."/>
            <person name="Ciecko A."/>
            <person name="Tallon L."/>
            <person name="Jackson J."/>
            <person name="Pai G."/>
            <person name="Aken S.V."/>
            <person name="Utterback T."/>
            <person name="Reidmuller S."/>
            <person name="Feldblyum T."/>
            <person name="Hsiao J."/>
            <person name="Zismann V."/>
            <person name="Iobst S."/>
            <person name="de Vazeille A.R."/>
            <person name="Buell C.R."/>
            <person name="Ying K."/>
            <person name="Li Y."/>
            <person name="Lu T."/>
            <person name="Huang Y."/>
            <person name="Zhao Q."/>
            <person name="Feng Q."/>
            <person name="Zhang L."/>
            <person name="Zhu J."/>
            <person name="Weng Q."/>
            <person name="Mu J."/>
            <person name="Lu Y."/>
            <person name="Fan D."/>
            <person name="Liu Y."/>
            <person name="Guan J."/>
            <person name="Zhang Y."/>
            <person name="Yu S."/>
            <person name="Liu X."/>
            <person name="Zhang Y."/>
            <person name="Hong G."/>
            <person name="Han B."/>
            <person name="Choisne N."/>
            <person name="Demange N."/>
            <person name="Orjeda G."/>
            <person name="Samain S."/>
            <person name="Cattolico L."/>
            <person name="Pelletier E."/>
            <person name="Couloux A."/>
            <person name="Segurens B."/>
            <person name="Wincker P."/>
            <person name="D'Hont A."/>
            <person name="Scarpelli C."/>
            <person name="Weissenbach J."/>
            <person name="Salanoubat M."/>
            <person name="Quetier F."/>
            <person name="Yu Y."/>
            <person name="Kim H.R."/>
            <person name="Rambo T."/>
            <person name="Currie J."/>
            <person name="Collura K."/>
            <person name="Luo M."/>
            <person name="Yang T."/>
            <person name="Ammiraju J.S.S."/>
            <person name="Engler F."/>
            <person name="Soderlund C."/>
            <person name="Wing R.A."/>
            <person name="Palmer L.E."/>
            <person name="de la Bastide M."/>
            <person name="Spiegel L."/>
            <person name="Nascimento L."/>
            <person name="Zutavern T."/>
            <person name="O'Shaughnessy A."/>
            <person name="Dike S."/>
            <person name="Dedhia N."/>
            <person name="Preston R."/>
            <person name="Balija V."/>
            <person name="McCombie W.R."/>
            <person name="Chow T."/>
            <person name="Chen H."/>
            <person name="Chung M."/>
            <person name="Chen C."/>
            <person name="Shaw J."/>
            <person name="Wu H."/>
            <person name="Hsiao K."/>
            <person name="Chao Y."/>
            <person name="Chu M."/>
            <person name="Cheng C."/>
            <person name="Hour A."/>
            <person name="Lee P."/>
            <person name="Lin S."/>
            <person name="Lin Y."/>
            <person name="Liou J."/>
            <person name="Liu S."/>
            <person name="Hsing Y."/>
            <person name="Raghuvanshi S."/>
            <person name="Mohanty A."/>
            <person name="Bharti A.K."/>
            <person name="Gaur A."/>
            <person name="Gupta V."/>
            <person name="Kumar D."/>
            <person name="Ravi V."/>
            <person name="Vij S."/>
            <person name="Kapur A."/>
            <person name="Khurana P."/>
            <person name="Khurana P."/>
            <person name="Khurana J.P."/>
            <person name="Tyagi A.K."/>
            <person name="Gaikwad K."/>
            <person name="Singh A."/>
            <person name="Dalal V."/>
            <person name="Srivastava S."/>
            <person name="Dixit A."/>
            <person name="Pal A.K."/>
            <person name="Ghazi I.A."/>
            <person name="Yadav M."/>
            <person name="Pandit A."/>
            <person name="Bhargava A."/>
            <person name="Sureshbabu K."/>
            <person name="Batra K."/>
            <person name="Sharma T.R."/>
            <person name="Mohapatra T."/>
            <person name="Singh N.K."/>
            <person name="Messing J."/>
            <person name="Nelson A.B."/>
            <person name="Fuks G."/>
            <person name="Kavchok S."/>
            <person name="Keizer G."/>
            <person name="Linton E."/>
            <person name="Llaca V."/>
            <person name="Song R."/>
            <person name="Tanyolac B."/>
            <person name="Young S."/>
            <person name="Ho-Il K."/>
            <person name="Hahn J.H."/>
            <person name="Sangsakoo G."/>
            <person name="Vanavichit A."/>
            <person name="de Mattos Luiz.A.T."/>
            <person name="Zimmer P.D."/>
            <person name="Malone G."/>
            <person name="Dellagostin O."/>
            <person name="de Oliveira A.C."/>
            <person name="Bevan M."/>
            <person name="Bancroft I."/>
            <person name="Minx P."/>
            <person name="Cordum H."/>
            <person name="Wilson R."/>
            <person name="Cheng Z."/>
            <person name="Jin W."/>
            <person name="Jiang J."/>
            <person name="Leong S.A."/>
            <person name="Iwama H."/>
            <person name="Gojobori T."/>
            <person name="Itoh T."/>
            <person name="Niimura Y."/>
            <person name="Fujii Y."/>
            <person name="Habara T."/>
            <person name="Sakai H."/>
            <person name="Sato Y."/>
            <person name="Wilson G."/>
            <person name="Kumar K."/>
            <person name="McCouch S."/>
            <person name="Juretic N."/>
            <person name="Hoen D."/>
            <person name="Wright S."/>
            <person name="Bruskiewich R."/>
            <person name="Bureau T."/>
            <person name="Miyao A."/>
            <person name="Hirochika H."/>
            <person name="Nishikawa T."/>
            <person name="Kadowaki K."/>
            <person name="Sugiura M."/>
            <person name="Burr B."/>
            <person name="Sasaki T."/>
        </authorList>
    </citation>
    <scope>NUCLEOTIDE SEQUENCE [LARGE SCALE GENOMIC DNA]</scope>
    <source>
        <strain evidence="3">cv. Nipponbare</strain>
    </source>
</reference>
<reference evidence="2 3" key="3">
    <citation type="journal article" date="2013" name="Rice">
        <title>Improvement of the Oryza sativa Nipponbare reference genome using next generation sequence and optical map data.</title>
        <authorList>
            <person name="Kawahara Y."/>
            <person name="de la Bastide M."/>
            <person name="Hamilton J.P."/>
            <person name="Kanamori H."/>
            <person name="McCombie W.R."/>
            <person name="Ouyang S."/>
            <person name="Schwartz D.C."/>
            <person name="Tanaka T."/>
            <person name="Wu J."/>
            <person name="Zhou S."/>
            <person name="Childs K.L."/>
            <person name="Davidson R.M."/>
            <person name="Lin H."/>
            <person name="Quesada-Ocampo L."/>
            <person name="Vaillancourt B."/>
            <person name="Sakai H."/>
            <person name="Lee S.S."/>
            <person name="Kim J."/>
            <person name="Numa H."/>
            <person name="Itoh T."/>
            <person name="Buell C.R."/>
            <person name="Matsumoto T."/>
        </authorList>
    </citation>
    <scope>NUCLEOTIDE SEQUENCE [LARGE SCALE GENOMIC DNA]</scope>
    <source>
        <strain evidence="3">cv. Nipponbare</strain>
    </source>
</reference>
<evidence type="ECO:0000313" key="3">
    <source>
        <dbReference type="Proteomes" id="UP000059680"/>
    </source>
</evidence>